<evidence type="ECO:0000313" key="2">
    <source>
        <dbReference type="Proteomes" id="UP000191133"/>
    </source>
</evidence>
<reference evidence="2" key="1">
    <citation type="submission" date="2016-10" db="EMBL/GenBank/DDBJ databases">
        <authorList>
            <person name="Varghese N."/>
        </authorList>
    </citation>
    <scope>NUCLEOTIDE SEQUENCE [LARGE SCALE GENOMIC DNA]</scope>
    <source>
        <strain evidence="2">92MFCol6.1</strain>
    </source>
</reference>
<sequence length="321" mass="36596">MNTDAPLENMDEWPELPSSAYTDAGTSEINNEWLEGATPAEQAAALLEWFQARFQDPAHETPYMSSEGGYIWIHGGPYDAKEELEERFSGLVPDEVITFVAEHVEEVDGVWEWAPTDVTYYDEEQDLIVQDKDVPLQRLEERLEALMAVLTLQGASHAVDMARSLAYAGVVSALETFLWETMAYWIQNDQETVRSLIETHPDFRERKIRLGDIFGQFTSLEKQVRAHMQHMTWHRWDDAERFLELGLGIKAPSFKVFEEPTKIRHDVIHRSGHTVDGEPIAISNGQVHDLAEQVLRFASEVHALIDQAKIQPNEGFDGVDF</sequence>
<name>A0A1W1H457_9GAMM</name>
<dbReference type="RefSeq" id="WP_139785005.1">
    <property type="nucleotide sequence ID" value="NZ_FWEU01000008.1"/>
</dbReference>
<dbReference type="AlphaFoldDB" id="A0A1W1H457"/>
<gene>
    <name evidence="1" type="ORF">SAMN04488690_4140</name>
</gene>
<dbReference type="Proteomes" id="UP000191133">
    <property type="component" value="Unassembled WGS sequence"/>
</dbReference>
<organism evidence="1 2">
    <name type="scientific">Stenotrophomonas indicatrix</name>
    <dbReference type="NCBI Taxonomy" id="2045451"/>
    <lineage>
        <taxon>Bacteria</taxon>
        <taxon>Pseudomonadati</taxon>
        <taxon>Pseudomonadota</taxon>
        <taxon>Gammaproteobacteria</taxon>
        <taxon>Lysobacterales</taxon>
        <taxon>Lysobacteraceae</taxon>
        <taxon>Stenotrophomonas</taxon>
    </lineage>
</organism>
<evidence type="ECO:0008006" key="3">
    <source>
        <dbReference type="Google" id="ProtNLM"/>
    </source>
</evidence>
<protein>
    <recommendedName>
        <fullName evidence="3">RiboL-PSP-HEPN domain-containing protein</fullName>
    </recommendedName>
</protein>
<evidence type="ECO:0000313" key="1">
    <source>
        <dbReference type="EMBL" id="SLM26373.1"/>
    </source>
</evidence>
<dbReference type="EMBL" id="FWEU01000008">
    <property type="protein sequence ID" value="SLM26373.1"/>
    <property type="molecule type" value="Genomic_DNA"/>
</dbReference>
<accession>A0A1W1H457</accession>
<proteinExistence type="predicted"/>